<reference evidence="12 13" key="1">
    <citation type="submission" date="2022-09" db="EMBL/GenBank/DDBJ databases">
        <authorList>
            <person name="Giprobiosintez L."/>
        </authorList>
    </citation>
    <scope>NUCLEOTIDE SEQUENCE [LARGE SCALE GENOMIC DNA]</scope>
    <source>
        <strain evidence="13">VKPM-B-12549 (GBS-15)</strain>
    </source>
</reference>
<dbReference type="Gene3D" id="1.10.10.10">
    <property type="entry name" value="Winged helix-like DNA-binding domain superfamily/Winged helix DNA-binding domain"/>
    <property type="match status" value="2"/>
</dbReference>
<feature type="domain" description="OmpR/PhoB-type" evidence="11">
    <location>
        <begin position="126"/>
        <end position="244"/>
    </location>
</feature>
<evidence type="ECO:0000259" key="11">
    <source>
        <dbReference type="PROSITE" id="PS51755"/>
    </source>
</evidence>
<protein>
    <submittedName>
        <fullName evidence="12">Response regulator transcription factor</fullName>
    </submittedName>
</protein>
<dbReference type="SMART" id="SM00448">
    <property type="entry name" value="REC"/>
    <property type="match status" value="1"/>
</dbReference>
<keyword evidence="4" id="KW-0902">Two-component regulatory system</keyword>
<evidence type="ECO:0000313" key="12">
    <source>
        <dbReference type="EMBL" id="WWF01842.1"/>
    </source>
</evidence>
<dbReference type="InterPro" id="IPR036388">
    <property type="entry name" value="WH-like_DNA-bd_sf"/>
</dbReference>
<keyword evidence="6 9" id="KW-0238">DNA-binding</keyword>
<feature type="DNA-binding region" description="OmpR/PhoB-type" evidence="9">
    <location>
        <begin position="126"/>
        <end position="244"/>
    </location>
</feature>
<comment type="subcellular location">
    <subcellularLocation>
        <location evidence="1">Cytoplasm</location>
    </subcellularLocation>
</comment>
<proteinExistence type="predicted"/>
<dbReference type="Pfam" id="PF00486">
    <property type="entry name" value="Trans_reg_C"/>
    <property type="match status" value="1"/>
</dbReference>
<sequence>MRLLLAEDDRMIGQALCEGLHQEGFVVDWVQDGHQAELALKAATAAYALLLLDLGLPRLSGLDLLTDLRRSRADIPVLILTARDSLSDRVLGLNSGADDYLVKPFELDELVARIHALVRRAAGRAEPVVEHGALRLLPVKRECWLRGEPVELSAREFDLLYALLEKPVDSEWNIIHSESEFDLLYALLEKPGAVLSRSRLEERIYGWGQEVVSNAIDVHIHHLRRKLGPGFIVNVRGLGYRVSQP</sequence>
<evidence type="ECO:0000256" key="2">
    <source>
        <dbReference type="ARBA" id="ARBA00022490"/>
    </source>
</evidence>
<dbReference type="Pfam" id="PF00072">
    <property type="entry name" value="Response_reg"/>
    <property type="match status" value="1"/>
</dbReference>
<dbReference type="InterPro" id="IPR016032">
    <property type="entry name" value="Sig_transdc_resp-reg_C-effctor"/>
</dbReference>
<feature type="domain" description="Response regulatory" evidence="10">
    <location>
        <begin position="2"/>
        <end position="118"/>
    </location>
</feature>
<dbReference type="PANTHER" id="PTHR48111:SF35">
    <property type="entry name" value="TRANSCRIPTIONAL REGULATORY PROTEIN QSEB"/>
    <property type="match status" value="1"/>
</dbReference>
<dbReference type="PANTHER" id="PTHR48111">
    <property type="entry name" value="REGULATOR OF RPOS"/>
    <property type="match status" value="1"/>
</dbReference>
<evidence type="ECO:0000256" key="9">
    <source>
        <dbReference type="PROSITE-ProRule" id="PRU01091"/>
    </source>
</evidence>
<keyword evidence="3 8" id="KW-0597">Phosphoprotein</keyword>
<evidence type="ECO:0000313" key="13">
    <source>
        <dbReference type="Proteomes" id="UP001359308"/>
    </source>
</evidence>
<keyword evidence="2" id="KW-0963">Cytoplasm</keyword>
<dbReference type="InterPro" id="IPR001867">
    <property type="entry name" value="OmpR/PhoB-type_DNA-bd"/>
</dbReference>
<evidence type="ECO:0000256" key="4">
    <source>
        <dbReference type="ARBA" id="ARBA00023012"/>
    </source>
</evidence>
<dbReference type="CDD" id="cd00383">
    <property type="entry name" value="trans_reg_C"/>
    <property type="match status" value="1"/>
</dbReference>
<dbReference type="InterPro" id="IPR039420">
    <property type="entry name" value="WalR-like"/>
</dbReference>
<dbReference type="EMBL" id="CP104311">
    <property type="protein sequence ID" value="WWF01842.1"/>
    <property type="molecule type" value="Genomic_DNA"/>
</dbReference>
<evidence type="ECO:0000256" key="3">
    <source>
        <dbReference type="ARBA" id="ARBA00022553"/>
    </source>
</evidence>
<organism evidence="12 13">
    <name type="scientific">Methylococcus capsulatus</name>
    <dbReference type="NCBI Taxonomy" id="414"/>
    <lineage>
        <taxon>Bacteria</taxon>
        <taxon>Pseudomonadati</taxon>
        <taxon>Pseudomonadota</taxon>
        <taxon>Gammaproteobacteria</taxon>
        <taxon>Methylococcales</taxon>
        <taxon>Methylococcaceae</taxon>
        <taxon>Methylococcus</taxon>
    </lineage>
</organism>
<keyword evidence="5" id="KW-0805">Transcription regulation</keyword>
<evidence type="ECO:0000256" key="7">
    <source>
        <dbReference type="ARBA" id="ARBA00023163"/>
    </source>
</evidence>
<feature type="modified residue" description="4-aspartylphosphate" evidence="8">
    <location>
        <position position="53"/>
    </location>
</feature>
<keyword evidence="13" id="KW-1185">Reference proteome</keyword>
<dbReference type="InterPro" id="IPR011006">
    <property type="entry name" value="CheY-like_superfamily"/>
</dbReference>
<dbReference type="PROSITE" id="PS51755">
    <property type="entry name" value="OMPR_PHOB"/>
    <property type="match status" value="1"/>
</dbReference>
<dbReference type="RefSeq" id="WP_198324319.1">
    <property type="nucleotide sequence ID" value="NZ_CP104311.1"/>
</dbReference>
<evidence type="ECO:0000256" key="5">
    <source>
        <dbReference type="ARBA" id="ARBA00023015"/>
    </source>
</evidence>
<dbReference type="Gene3D" id="6.10.250.690">
    <property type="match status" value="1"/>
</dbReference>
<evidence type="ECO:0000256" key="1">
    <source>
        <dbReference type="ARBA" id="ARBA00004496"/>
    </source>
</evidence>
<dbReference type="SUPFAM" id="SSF52172">
    <property type="entry name" value="CheY-like"/>
    <property type="match status" value="1"/>
</dbReference>
<name>A0ABZ2F3R4_METCP</name>
<evidence type="ECO:0000259" key="10">
    <source>
        <dbReference type="PROSITE" id="PS50110"/>
    </source>
</evidence>
<gene>
    <name evidence="12" type="ORF">N4J17_15445</name>
</gene>
<dbReference type="SUPFAM" id="SSF46894">
    <property type="entry name" value="C-terminal effector domain of the bipartite response regulators"/>
    <property type="match status" value="2"/>
</dbReference>
<dbReference type="PROSITE" id="PS50110">
    <property type="entry name" value="RESPONSE_REGULATORY"/>
    <property type="match status" value="1"/>
</dbReference>
<accession>A0ABZ2F3R4</accession>
<dbReference type="Proteomes" id="UP001359308">
    <property type="component" value="Chromosome"/>
</dbReference>
<evidence type="ECO:0000256" key="6">
    <source>
        <dbReference type="ARBA" id="ARBA00023125"/>
    </source>
</evidence>
<dbReference type="Gene3D" id="3.40.50.2300">
    <property type="match status" value="1"/>
</dbReference>
<dbReference type="SMART" id="SM00862">
    <property type="entry name" value="Trans_reg_C"/>
    <property type="match status" value="1"/>
</dbReference>
<evidence type="ECO:0000256" key="8">
    <source>
        <dbReference type="PROSITE-ProRule" id="PRU00169"/>
    </source>
</evidence>
<keyword evidence="7" id="KW-0804">Transcription</keyword>
<dbReference type="InterPro" id="IPR001789">
    <property type="entry name" value="Sig_transdc_resp-reg_receiver"/>
</dbReference>